<feature type="compositionally biased region" description="Acidic residues" evidence="1">
    <location>
        <begin position="112"/>
        <end position="150"/>
    </location>
</feature>
<comment type="caution">
    <text evidence="2">The sequence shown here is derived from an EMBL/GenBank/DDBJ whole genome shotgun (WGS) entry which is preliminary data.</text>
</comment>
<dbReference type="AlphaFoldDB" id="A0A7I9ZHY8"/>
<name>A0A7I9ZHY8_9MYCO</name>
<gene>
    <name evidence="2" type="ORF">MHIP_09420</name>
</gene>
<feature type="compositionally biased region" description="Low complexity" evidence="1">
    <location>
        <begin position="69"/>
        <end position="96"/>
    </location>
</feature>
<sequence>MRARSLLKTAGFTGESIVAAAVKKAVKRGRRAEGFAVRRWLQLGVASAGMGAALWGLSLTGPQVGVATADSSESASASSSESGSDAGASSGAAKRSAGGEERSPSVDSTADAGDDDADDDGSDAADDTDDVDDVDDDDAAEVDLDDDENDQVTGDSEPDSRADESAADVVDATTAEQPVIDSTRPLQAPQSTGAASSVAQLTTSTDETAAEPVPVPPALAPRRSWDEVVAQVMDDWAARNQAWIDSLDVDDERKAELESSFLALRRTFFNQAPTVAPIQISGRLTGPITGTIGATDAEGDRLVYRLTSAPKMGSLALNEDGTYTYTPDSDFDGVDTFRVVAIDVGLHINLLDLFRPLGTRANSLINQRAISFDFTFTDGGAGWTPERQLALREVADQMTEYFLVTSPVTLTYNVGLDEREHVLASAGSDLVSTAAGYWRTVVQNKLVTGIDSNGAQADGEIDWNWSAYSWGLAEEVGSEEYDFVSTAIHELLHSFGFLSNAEPPGENTERNWAFFDRFLVTEEGIRPIGAFYRWRSSDDPKLIGDDGGLFFGGANAIAAYGGLVPLFTPDPWSGGSSMSHLDDDTFTGDNQMLMNAATGTGLGIRVLSAIELGILEDLGYNVVMPQSPPYAAAFGGLLVVGLRRRKTLSAKR</sequence>
<feature type="compositionally biased region" description="Polar residues" evidence="1">
    <location>
        <begin position="184"/>
        <end position="207"/>
    </location>
</feature>
<reference evidence="2 3" key="1">
    <citation type="journal article" date="2019" name="Emerg. Microbes Infect.">
        <title>Comprehensive subspecies identification of 175 nontuberculous mycobacteria species based on 7547 genomic profiles.</title>
        <authorList>
            <person name="Matsumoto Y."/>
            <person name="Kinjo T."/>
            <person name="Motooka D."/>
            <person name="Nabeya D."/>
            <person name="Jung N."/>
            <person name="Uechi K."/>
            <person name="Horii T."/>
            <person name="Iida T."/>
            <person name="Fujita J."/>
            <person name="Nakamura S."/>
        </authorList>
    </citation>
    <scope>NUCLEOTIDE SEQUENCE [LARGE SCALE GENOMIC DNA]</scope>
    <source>
        <strain evidence="2 3">JCM 30996</strain>
    </source>
</reference>
<feature type="region of interest" description="Disordered" evidence="1">
    <location>
        <begin position="69"/>
        <end position="218"/>
    </location>
</feature>
<dbReference type="Pfam" id="PF17963">
    <property type="entry name" value="Big_9"/>
    <property type="match status" value="1"/>
</dbReference>
<evidence type="ECO:0000313" key="2">
    <source>
        <dbReference type="EMBL" id="GFH00459.1"/>
    </source>
</evidence>
<accession>A0A7I9ZHY8</accession>
<evidence type="ECO:0000313" key="3">
    <source>
        <dbReference type="Proteomes" id="UP000465304"/>
    </source>
</evidence>
<organism evidence="2 3">
    <name type="scientific">Mycolicibacterium hippocampi</name>
    <dbReference type="NCBI Taxonomy" id="659824"/>
    <lineage>
        <taxon>Bacteria</taxon>
        <taxon>Bacillati</taxon>
        <taxon>Actinomycetota</taxon>
        <taxon>Actinomycetes</taxon>
        <taxon>Mycobacteriales</taxon>
        <taxon>Mycobacteriaceae</taxon>
        <taxon>Mycolicibacterium</taxon>
    </lineage>
</organism>
<evidence type="ECO:0000256" key="1">
    <source>
        <dbReference type="SAM" id="MobiDB-lite"/>
    </source>
</evidence>
<proteinExistence type="predicted"/>
<keyword evidence="3" id="KW-1185">Reference proteome</keyword>
<dbReference type="Proteomes" id="UP000465304">
    <property type="component" value="Unassembled WGS sequence"/>
</dbReference>
<dbReference type="EMBL" id="BLLB01000002">
    <property type="protein sequence ID" value="GFH00459.1"/>
    <property type="molecule type" value="Genomic_DNA"/>
</dbReference>
<dbReference type="Gene3D" id="2.60.40.3440">
    <property type="match status" value="1"/>
</dbReference>
<protein>
    <submittedName>
        <fullName evidence="2">Uncharacterized protein</fullName>
    </submittedName>
</protein>